<organism evidence="2 3">
    <name type="scientific">Candidatus Segetimicrobium genomatis</name>
    <dbReference type="NCBI Taxonomy" id="2569760"/>
    <lineage>
        <taxon>Bacteria</taxon>
        <taxon>Bacillati</taxon>
        <taxon>Candidatus Sysuimicrobiota</taxon>
        <taxon>Candidatus Sysuimicrobiia</taxon>
        <taxon>Candidatus Sysuimicrobiales</taxon>
        <taxon>Candidatus Segetimicrobiaceae</taxon>
        <taxon>Candidatus Segetimicrobium</taxon>
    </lineage>
</organism>
<dbReference type="InterPro" id="IPR013022">
    <property type="entry name" value="Xyl_isomerase-like_TIM-brl"/>
</dbReference>
<evidence type="ECO:0000313" key="2">
    <source>
        <dbReference type="EMBL" id="TMI89401.1"/>
    </source>
</evidence>
<dbReference type="Pfam" id="PF01261">
    <property type="entry name" value="AP_endonuc_2"/>
    <property type="match status" value="1"/>
</dbReference>
<feature type="domain" description="Xylose isomerase-like TIM barrel" evidence="1">
    <location>
        <begin position="19"/>
        <end position="257"/>
    </location>
</feature>
<dbReference type="InterPro" id="IPR036237">
    <property type="entry name" value="Xyl_isomerase-like_sf"/>
</dbReference>
<dbReference type="PANTHER" id="PTHR12110">
    <property type="entry name" value="HYDROXYPYRUVATE ISOMERASE"/>
    <property type="match status" value="1"/>
</dbReference>
<gene>
    <name evidence="2" type="ORF">E6H00_09870</name>
</gene>
<comment type="caution">
    <text evidence="2">The sequence shown here is derived from an EMBL/GenBank/DDBJ whole genome shotgun (WGS) entry which is preliminary data.</text>
</comment>
<dbReference type="InterPro" id="IPR050312">
    <property type="entry name" value="IolE/XylAMocC-like"/>
</dbReference>
<dbReference type="SUPFAM" id="SSF51658">
    <property type="entry name" value="Xylose isomerase-like"/>
    <property type="match status" value="1"/>
</dbReference>
<dbReference type="AlphaFoldDB" id="A0A537K0U4"/>
<sequence length="274" mass="30845">MIAFSTGSLYTYGTLRVARLAAAAGYDGLEIMVDDRWDTRDAAYLSEVARTAGIPILSLHAPFRPLQDGWPGDEVERVTRTVELARALDARTVVVHPPLRYRWVSLRRAPFINISALTPFRLHTRYHRWLRTELEGVGLRAGVTIAIENMPRHRLAFRTVNLFDLNEIRELRRLPALTLDTTHVGTWGVDLLDTYALLADRVAHVHLSNYNGRQHRLPHDGSLPLGAFLEALRRRGFAGVIVVELEPDSSGAGDDGQVRQRLAQTLAFCREHFG</sequence>
<proteinExistence type="predicted"/>
<dbReference type="EMBL" id="VBAK01000124">
    <property type="protein sequence ID" value="TMI89401.1"/>
    <property type="molecule type" value="Genomic_DNA"/>
</dbReference>
<keyword evidence="2" id="KW-0413">Isomerase</keyword>
<dbReference type="PANTHER" id="PTHR12110:SF47">
    <property type="match status" value="1"/>
</dbReference>
<evidence type="ECO:0000313" key="3">
    <source>
        <dbReference type="Proteomes" id="UP000318509"/>
    </source>
</evidence>
<protein>
    <submittedName>
        <fullName evidence="2">Sugar phosphate isomerase/epimerase</fullName>
    </submittedName>
</protein>
<reference evidence="2 3" key="1">
    <citation type="journal article" date="2019" name="Nat. Microbiol.">
        <title>Mediterranean grassland soil C-N compound turnover is dependent on rainfall and depth, and is mediated by genomically divergent microorganisms.</title>
        <authorList>
            <person name="Diamond S."/>
            <person name="Andeer P.F."/>
            <person name="Li Z."/>
            <person name="Crits-Christoph A."/>
            <person name="Burstein D."/>
            <person name="Anantharaman K."/>
            <person name="Lane K.R."/>
            <person name="Thomas B.C."/>
            <person name="Pan C."/>
            <person name="Northen T.R."/>
            <person name="Banfield J.F."/>
        </authorList>
    </citation>
    <scope>NUCLEOTIDE SEQUENCE [LARGE SCALE GENOMIC DNA]</scope>
    <source>
        <strain evidence="2">NP_3</strain>
    </source>
</reference>
<dbReference type="Gene3D" id="3.20.20.150">
    <property type="entry name" value="Divalent-metal-dependent TIM barrel enzymes"/>
    <property type="match status" value="1"/>
</dbReference>
<accession>A0A537K0U4</accession>
<dbReference type="GO" id="GO:0016853">
    <property type="term" value="F:isomerase activity"/>
    <property type="evidence" value="ECO:0007669"/>
    <property type="project" value="UniProtKB-KW"/>
</dbReference>
<evidence type="ECO:0000259" key="1">
    <source>
        <dbReference type="Pfam" id="PF01261"/>
    </source>
</evidence>
<dbReference type="Proteomes" id="UP000318509">
    <property type="component" value="Unassembled WGS sequence"/>
</dbReference>
<name>A0A537K0U4_9BACT</name>